<organism evidence="2 3">
    <name type="scientific">Helianthus annuus</name>
    <name type="common">Common sunflower</name>
    <dbReference type="NCBI Taxonomy" id="4232"/>
    <lineage>
        <taxon>Eukaryota</taxon>
        <taxon>Viridiplantae</taxon>
        <taxon>Streptophyta</taxon>
        <taxon>Embryophyta</taxon>
        <taxon>Tracheophyta</taxon>
        <taxon>Spermatophyta</taxon>
        <taxon>Magnoliopsida</taxon>
        <taxon>eudicotyledons</taxon>
        <taxon>Gunneridae</taxon>
        <taxon>Pentapetalae</taxon>
        <taxon>asterids</taxon>
        <taxon>campanulids</taxon>
        <taxon>Asterales</taxon>
        <taxon>Asteraceae</taxon>
        <taxon>Asteroideae</taxon>
        <taxon>Heliantheae alliance</taxon>
        <taxon>Heliantheae</taxon>
        <taxon>Helianthus</taxon>
    </lineage>
</organism>
<dbReference type="EMBL" id="CM007896">
    <property type="protein sequence ID" value="OTG21490.1"/>
    <property type="molecule type" value="Genomic_DNA"/>
</dbReference>
<protein>
    <submittedName>
        <fullName evidence="2">Putative nucleotide-diphospho-sugar transferase</fullName>
    </submittedName>
</protein>
<dbReference type="Proteomes" id="UP000215914">
    <property type="component" value="Chromosome 7"/>
</dbReference>
<evidence type="ECO:0000313" key="3">
    <source>
        <dbReference type="Proteomes" id="UP000215914"/>
    </source>
</evidence>
<dbReference type="OMA" id="HNSKQFC"/>
<dbReference type="PANTHER" id="PTHR46038">
    <property type="entry name" value="EXPRESSED PROTEIN-RELATED"/>
    <property type="match status" value="1"/>
</dbReference>
<dbReference type="InterPro" id="IPR044821">
    <property type="entry name" value="At1g28695/At4g15970-like"/>
</dbReference>
<evidence type="ECO:0000313" key="2">
    <source>
        <dbReference type="EMBL" id="OTG21490.1"/>
    </source>
</evidence>
<sequence length="288" mass="33862">MYRDELETALDGASMANKTVIITIVNRAYTEGDKPMLDIFLDGFWLGENTRQLTNHLLVVAVDQTAFERCRFLRLHCYWLKTEGKDFANEKTFMSKDFIKMMWKRTHFLGDVLRRGYNFVFTDTDVLWLRDPFAVLTLNETVDLQISVDQFNGKQWSQKNPINTGFYMVRSNNKTIALFDEWYGQRNNSTGKKEQDVLTELMKKGAFNRLRLRVRFLDTNYFSGFCRDSRDANVVSTIHANCCKSIRAKVIDLVTVIYDWKRLKDPSRNKTIEYRWSNHSACKNSWIS</sequence>
<dbReference type="OrthoDB" id="540503at2759"/>
<name>A0A251UDP6_HELAN</name>
<dbReference type="AlphaFoldDB" id="A0A251UDP6"/>
<dbReference type="PANTHER" id="PTHR46038:SF47">
    <property type="entry name" value="NUCLEOTIDE-DIPHOSPHO-SUGAR TRANSFERASE-RELATED"/>
    <property type="match status" value="1"/>
</dbReference>
<feature type="domain" description="Nucleotide-diphospho-sugar transferase" evidence="1">
    <location>
        <begin position="53"/>
        <end position="252"/>
    </location>
</feature>
<keyword evidence="2" id="KW-0808">Transferase</keyword>
<dbReference type="InParanoid" id="A0A251UDP6"/>
<gene>
    <name evidence="2" type="ORF">HannXRQ_Chr07g0204741</name>
</gene>
<accession>A0A251UDP6</accession>
<dbReference type="Pfam" id="PF03407">
    <property type="entry name" value="Nucleotid_trans"/>
    <property type="match status" value="1"/>
</dbReference>
<proteinExistence type="predicted"/>
<keyword evidence="3" id="KW-1185">Reference proteome</keyword>
<dbReference type="InterPro" id="IPR005069">
    <property type="entry name" value="Nucl-diP-sugar_transferase"/>
</dbReference>
<evidence type="ECO:0000259" key="1">
    <source>
        <dbReference type="Pfam" id="PF03407"/>
    </source>
</evidence>
<dbReference type="GO" id="GO:0016740">
    <property type="term" value="F:transferase activity"/>
    <property type="evidence" value="ECO:0007669"/>
    <property type="project" value="UniProtKB-KW"/>
</dbReference>
<dbReference type="FunCoup" id="A0A251UDP6">
    <property type="interactions" value="255"/>
</dbReference>
<reference evidence="3" key="1">
    <citation type="journal article" date="2017" name="Nature">
        <title>The sunflower genome provides insights into oil metabolism, flowering and Asterid evolution.</title>
        <authorList>
            <person name="Badouin H."/>
            <person name="Gouzy J."/>
            <person name="Grassa C.J."/>
            <person name="Murat F."/>
            <person name="Staton S.E."/>
            <person name="Cottret L."/>
            <person name="Lelandais-Briere C."/>
            <person name="Owens G.L."/>
            <person name="Carrere S."/>
            <person name="Mayjonade B."/>
            <person name="Legrand L."/>
            <person name="Gill N."/>
            <person name="Kane N.C."/>
            <person name="Bowers J.E."/>
            <person name="Hubner S."/>
            <person name="Bellec A."/>
            <person name="Berard A."/>
            <person name="Berges H."/>
            <person name="Blanchet N."/>
            <person name="Boniface M.C."/>
            <person name="Brunel D."/>
            <person name="Catrice O."/>
            <person name="Chaidir N."/>
            <person name="Claudel C."/>
            <person name="Donnadieu C."/>
            <person name="Faraut T."/>
            <person name="Fievet G."/>
            <person name="Helmstetter N."/>
            <person name="King M."/>
            <person name="Knapp S.J."/>
            <person name="Lai Z."/>
            <person name="Le Paslier M.C."/>
            <person name="Lippi Y."/>
            <person name="Lorenzon L."/>
            <person name="Mandel J.R."/>
            <person name="Marage G."/>
            <person name="Marchand G."/>
            <person name="Marquand E."/>
            <person name="Bret-Mestries E."/>
            <person name="Morien E."/>
            <person name="Nambeesan S."/>
            <person name="Nguyen T."/>
            <person name="Pegot-Espagnet P."/>
            <person name="Pouilly N."/>
            <person name="Raftis F."/>
            <person name="Sallet E."/>
            <person name="Schiex T."/>
            <person name="Thomas J."/>
            <person name="Vandecasteele C."/>
            <person name="Vares D."/>
            <person name="Vear F."/>
            <person name="Vautrin S."/>
            <person name="Crespi M."/>
            <person name="Mangin B."/>
            <person name="Burke J.M."/>
            <person name="Salse J."/>
            <person name="Munos S."/>
            <person name="Vincourt P."/>
            <person name="Rieseberg L.H."/>
            <person name="Langlade N.B."/>
        </authorList>
    </citation>
    <scope>NUCLEOTIDE SEQUENCE [LARGE SCALE GENOMIC DNA]</scope>
    <source>
        <strain evidence="3">cv. SF193</strain>
    </source>
</reference>